<evidence type="ECO:0000256" key="2">
    <source>
        <dbReference type="ARBA" id="ARBA00012386"/>
    </source>
</evidence>
<evidence type="ECO:0000256" key="10">
    <source>
        <dbReference type="ARBA" id="ARBA00042508"/>
    </source>
</evidence>
<evidence type="ECO:0000313" key="14">
    <source>
        <dbReference type="Proteomes" id="UP000076420"/>
    </source>
</evidence>
<dbReference type="SMART" id="SM01144">
    <property type="entry name" value="DTW"/>
    <property type="match status" value="1"/>
</dbReference>
<dbReference type="EnsemblMetazoa" id="BGLB013445-RB">
    <property type="protein sequence ID" value="BGLB013445-PB"/>
    <property type="gene ID" value="BGLB013445"/>
</dbReference>
<dbReference type="GO" id="GO:0016432">
    <property type="term" value="F:tRNA-uridine aminocarboxypropyltransferase activity"/>
    <property type="evidence" value="ECO:0007669"/>
    <property type="project" value="UniProtKB-EC"/>
</dbReference>
<dbReference type="GO" id="GO:0005634">
    <property type="term" value="C:nucleus"/>
    <property type="evidence" value="ECO:0007669"/>
    <property type="project" value="UniProtKB-SubCell"/>
</dbReference>
<dbReference type="OrthoDB" id="3173at2759"/>
<evidence type="ECO:0000256" key="8">
    <source>
        <dbReference type="ARBA" id="ARBA00038290"/>
    </source>
</evidence>
<proteinExistence type="inferred from homology"/>
<dbReference type="AlphaFoldDB" id="A0A2C9K5A7"/>
<dbReference type="InterPro" id="IPR051521">
    <property type="entry name" value="tRNA_Mod/Golgi_Maint"/>
</dbReference>
<organism evidence="13 14">
    <name type="scientific">Biomphalaria glabrata</name>
    <name type="common">Bloodfluke planorb</name>
    <name type="synonym">Freshwater snail</name>
    <dbReference type="NCBI Taxonomy" id="6526"/>
    <lineage>
        <taxon>Eukaryota</taxon>
        <taxon>Metazoa</taxon>
        <taxon>Spiralia</taxon>
        <taxon>Lophotrochozoa</taxon>
        <taxon>Mollusca</taxon>
        <taxon>Gastropoda</taxon>
        <taxon>Heterobranchia</taxon>
        <taxon>Euthyneura</taxon>
        <taxon>Panpulmonata</taxon>
        <taxon>Hygrophila</taxon>
        <taxon>Lymnaeoidea</taxon>
        <taxon>Planorbidae</taxon>
        <taxon>Biomphalaria</taxon>
    </lineage>
</organism>
<comment type="subcellular location">
    <subcellularLocation>
        <location evidence="1">Nucleus</location>
    </subcellularLocation>
</comment>
<evidence type="ECO:0000256" key="7">
    <source>
        <dbReference type="ARBA" id="ARBA00037050"/>
    </source>
</evidence>
<evidence type="ECO:0000259" key="12">
    <source>
        <dbReference type="SMART" id="SM01144"/>
    </source>
</evidence>
<name>A0A2C9K5A7_BIOGL</name>
<evidence type="ECO:0000256" key="5">
    <source>
        <dbReference type="ARBA" id="ARBA00022694"/>
    </source>
</evidence>
<evidence type="ECO:0000313" key="13">
    <source>
        <dbReference type="EnsemblMetazoa" id="BGLB013445-PB"/>
    </source>
</evidence>
<evidence type="ECO:0000256" key="6">
    <source>
        <dbReference type="ARBA" id="ARBA00023242"/>
    </source>
</evidence>
<keyword evidence="4" id="KW-0949">S-adenosyl-L-methionine</keyword>
<protein>
    <recommendedName>
        <fullName evidence="9">tRNA-uridine aminocarboxypropyltransferase 1</fullName>
        <ecNumber evidence="2">2.5.1.25</ecNumber>
    </recommendedName>
    <alternativeName>
        <fullName evidence="10">DTW domain-containing protein 1</fullName>
    </alternativeName>
</protein>
<dbReference type="KEGG" id="bgt:106051952"/>
<dbReference type="VEuPathDB" id="VectorBase:BGLB013445"/>
<reference evidence="13" key="1">
    <citation type="submission" date="2020-05" db="UniProtKB">
        <authorList>
            <consortium name="EnsemblMetazoa"/>
        </authorList>
    </citation>
    <scope>IDENTIFICATION</scope>
    <source>
        <strain evidence="13">BB02</strain>
    </source>
</reference>
<dbReference type="GO" id="GO:0006400">
    <property type="term" value="P:tRNA modification"/>
    <property type="evidence" value="ECO:0007669"/>
    <property type="project" value="TreeGrafter"/>
</dbReference>
<accession>A0A2C9K5A7</accession>
<dbReference type="PANTHER" id="PTHR15627:SF8">
    <property type="entry name" value="TRNA-URIDINE AMINOCARBOXYPROPYLTRANSFERASE 1"/>
    <property type="match status" value="1"/>
</dbReference>
<evidence type="ECO:0000256" key="3">
    <source>
        <dbReference type="ARBA" id="ARBA00022679"/>
    </source>
</evidence>
<comment type="similarity">
    <text evidence="8">Belongs to the TDD superfamily. DTWD1 family.</text>
</comment>
<dbReference type="EC" id="2.5.1.25" evidence="2"/>
<feature type="domain" description="DTW" evidence="12">
    <location>
        <begin position="42"/>
        <end position="297"/>
    </location>
</feature>
<dbReference type="VEuPathDB" id="VectorBase:BGLAX_030030"/>
<dbReference type="InterPro" id="IPR005636">
    <property type="entry name" value="DTW"/>
</dbReference>
<comment type="catalytic activity">
    <reaction evidence="11">
        <text>a uridine in tRNA + S-adenosyl-L-methionine = a 3-[(3S)-3-amino-3-carboxypropyl]uridine in tRNA + S-methyl-5'-thioadenosine + H(+)</text>
        <dbReference type="Rhea" id="RHEA:62432"/>
        <dbReference type="Rhea" id="RHEA-COMP:13339"/>
        <dbReference type="Rhea" id="RHEA-COMP:16092"/>
        <dbReference type="ChEBI" id="CHEBI:15378"/>
        <dbReference type="ChEBI" id="CHEBI:17509"/>
        <dbReference type="ChEBI" id="CHEBI:59789"/>
        <dbReference type="ChEBI" id="CHEBI:65315"/>
        <dbReference type="ChEBI" id="CHEBI:82930"/>
        <dbReference type="EC" id="2.5.1.25"/>
    </reaction>
</comment>
<keyword evidence="6" id="KW-0539">Nucleus</keyword>
<comment type="function">
    <text evidence="7">Catalyzes the formation of 3-(3-amino-3-carboxypropyl)uridine (acp3U) at position 20 in the D-loop of several cytoplasmic tRNAs (acp3U(20)).</text>
</comment>
<evidence type="ECO:0000256" key="4">
    <source>
        <dbReference type="ARBA" id="ARBA00022691"/>
    </source>
</evidence>
<sequence length="309" mass="35622">MMTSESWSPMEANPFPEAVIADWSFLEHSDSRSHCPKCRKSRKYYCYTCFIPLPHLAEHLPHIKLPLKVDIIKHPSEIDGKSTAPHAAILAPLDVTIYTYPCIPDYDPDKVVLVFPCEDSLTLEEISKASSNSLKKQELTNVNLETTEKVVCHNSLDSGENGNVSINLKVSEAKTIHIGSDREEETEQTKGENKLTDAKSLPFERVVFIDSTWNQTNNIVTDERLKNLKKIELSSHNTQFWRCQDGIPRTYLSTIEAIYYFLVDFHRLFINPEYNHEYDNMLFFFCAMYEKIRSSLNSKSGKRLKAYER</sequence>
<dbReference type="STRING" id="6526.A0A2C9K5A7"/>
<dbReference type="Proteomes" id="UP000076420">
    <property type="component" value="Unassembled WGS sequence"/>
</dbReference>
<gene>
    <name evidence="13" type="primary">106051952</name>
</gene>
<evidence type="ECO:0000256" key="1">
    <source>
        <dbReference type="ARBA" id="ARBA00004123"/>
    </source>
</evidence>
<evidence type="ECO:0000256" key="11">
    <source>
        <dbReference type="ARBA" id="ARBA00048718"/>
    </source>
</evidence>
<evidence type="ECO:0000256" key="9">
    <source>
        <dbReference type="ARBA" id="ARBA00039242"/>
    </source>
</evidence>
<keyword evidence="3" id="KW-0808">Transferase</keyword>
<dbReference type="Pfam" id="PF03942">
    <property type="entry name" value="DTW"/>
    <property type="match status" value="1"/>
</dbReference>
<dbReference type="PANTHER" id="PTHR15627">
    <property type="entry name" value="NATURAL KILLER CELL-SPECIFIC ANTIGEN KLIP1"/>
    <property type="match status" value="1"/>
</dbReference>
<keyword evidence="5" id="KW-0819">tRNA processing</keyword>